<dbReference type="EMBL" id="WIAO01000042">
    <property type="protein sequence ID" value="MQM28381.1"/>
    <property type="molecule type" value="Genomic_DNA"/>
</dbReference>
<accession>A0A6L5GFM7</accession>
<evidence type="ECO:0000313" key="2">
    <source>
        <dbReference type="EMBL" id="MQM28381.1"/>
    </source>
</evidence>
<feature type="region of interest" description="Disordered" evidence="1">
    <location>
        <begin position="1"/>
        <end position="44"/>
    </location>
</feature>
<evidence type="ECO:0000313" key="3">
    <source>
        <dbReference type="Proteomes" id="UP000477750"/>
    </source>
</evidence>
<dbReference type="Proteomes" id="UP000477750">
    <property type="component" value="Unassembled WGS sequence"/>
</dbReference>
<protein>
    <submittedName>
        <fullName evidence="2">Uncharacterized protein</fullName>
    </submittedName>
</protein>
<evidence type="ECO:0000256" key="1">
    <source>
        <dbReference type="SAM" id="MobiDB-lite"/>
    </source>
</evidence>
<sequence>MSDEPVSDKAMPGKALPSEAMPGESMSGESMSGSDTRPSPRDGDKELFRAHATARLRGDTETALGLAVQIGEARRMAHLLFVLYLFCQVVVEEFGTRPDPEDLAALTKRLHEKHYRPGNGFCAIRAEALVRAVCGESLLMTEVPVSEQPGYMWAVMTELVDPGVTDGALMELFAGAEVIGAEVLSDTGRAMFGEPFGPPAPRTEAAPGPGSERDPVPAEARPADIRPAAAADEEETE</sequence>
<dbReference type="RefSeq" id="WP_153027485.1">
    <property type="nucleotide sequence ID" value="NZ_WIAO01000042.1"/>
</dbReference>
<feature type="compositionally biased region" description="Basic and acidic residues" evidence="1">
    <location>
        <begin position="211"/>
        <end position="224"/>
    </location>
</feature>
<proteinExistence type="predicted"/>
<feature type="compositionally biased region" description="Low complexity" evidence="1">
    <location>
        <begin position="18"/>
        <end position="34"/>
    </location>
</feature>
<name>A0A6L5GFM7_9ACTN</name>
<keyword evidence="3" id="KW-1185">Reference proteome</keyword>
<reference evidence="2 3" key="1">
    <citation type="submission" date="2019-10" db="EMBL/GenBank/DDBJ databases">
        <title>Glycomyces albidus sp. nov., a novel actinomycete isolated from rhizosphere soil of wheat (Triticum aestivum L.).</title>
        <authorList>
            <person name="Qian L."/>
        </authorList>
    </citation>
    <scope>NUCLEOTIDE SEQUENCE [LARGE SCALE GENOMIC DNA]</scope>
    <source>
        <strain evidence="2 3">NEAU-7082</strain>
    </source>
</reference>
<organism evidence="2 3">
    <name type="scientific">Glycomyces albidus</name>
    <dbReference type="NCBI Taxonomy" id="2656774"/>
    <lineage>
        <taxon>Bacteria</taxon>
        <taxon>Bacillati</taxon>
        <taxon>Actinomycetota</taxon>
        <taxon>Actinomycetes</taxon>
        <taxon>Glycomycetales</taxon>
        <taxon>Glycomycetaceae</taxon>
        <taxon>Glycomyces</taxon>
    </lineage>
</organism>
<gene>
    <name evidence="2" type="ORF">GFD30_22870</name>
</gene>
<dbReference type="AlphaFoldDB" id="A0A6L5GFM7"/>
<feature type="region of interest" description="Disordered" evidence="1">
    <location>
        <begin position="190"/>
        <end position="237"/>
    </location>
</feature>
<comment type="caution">
    <text evidence="2">The sequence shown here is derived from an EMBL/GenBank/DDBJ whole genome shotgun (WGS) entry which is preliminary data.</text>
</comment>